<dbReference type="InterPro" id="IPR029058">
    <property type="entry name" value="AB_hydrolase_fold"/>
</dbReference>
<proteinExistence type="predicted"/>
<dbReference type="Pfam" id="PF03403">
    <property type="entry name" value="PAF-AH_p_II"/>
    <property type="match status" value="1"/>
</dbReference>
<keyword evidence="3" id="KW-0442">Lipid degradation</keyword>
<evidence type="ECO:0000256" key="1">
    <source>
        <dbReference type="ARBA" id="ARBA00013201"/>
    </source>
</evidence>
<comment type="caution">
    <text evidence="5">The sequence shown here is derived from an EMBL/GenBank/DDBJ whole genome shotgun (WGS) entry which is preliminary data.</text>
</comment>
<name>A0A8K0KIU6_LADFU</name>
<dbReference type="PANTHER" id="PTHR10272:SF0">
    <property type="entry name" value="PLATELET-ACTIVATING FACTOR ACETYLHYDROLASE"/>
    <property type="match status" value="1"/>
</dbReference>
<dbReference type="SUPFAM" id="SSF53474">
    <property type="entry name" value="alpha/beta-Hydrolases"/>
    <property type="match status" value="1"/>
</dbReference>
<organism evidence="5 6">
    <name type="scientific">Ladona fulva</name>
    <name type="common">Scarce chaser dragonfly</name>
    <name type="synonym">Libellula fulva</name>
    <dbReference type="NCBI Taxonomy" id="123851"/>
    <lineage>
        <taxon>Eukaryota</taxon>
        <taxon>Metazoa</taxon>
        <taxon>Ecdysozoa</taxon>
        <taxon>Arthropoda</taxon>
        <taxon>Hexapoda</taxon>
        <taxon>Insecta</taxon>
        <taxon>Pterygota</taxon>
        <taxon>Palaeoptera</taxon>
        <taxon>Odonata</taxon>
        <taxon>Epiprocta</taxon>
        <taxon>Anisoptera</taxon>
        <taxon>Libelluloidea</taxon>
        <taxon>Libellulidae</taxon>
        <taxon>Ladona</taxon>
    </lineage>
</organism>
<keyword evidence="2" id="KW-0378">Hydrolase</keyword>
<dbReference type="PANTHER" id="PTHR10272">
    <property type="entry name" value="PLATELET-ACTIVATING FACTOR ACETYLHYDROLASE"/>
    <property type="match status" value="1"/>
</dbReference>
<gene>
    <name evidence="5" type="ORF">J437_LFUL012539</name>
</gene>
<evidence type="ECO:0000313" key="5">
    <source>
        <dbReference type="EMBL" id="KAG8233113.1"/>
    </source>
</evidence>
<dbReference type="AlphaFoldDB" id="A0A8K0KIU6"/>
<evidence type="ECO:0000256" key="3">
    <source>
        <dbReference type="ARBA" id="ARBA00022963"/>
    </source>
</evidence>
<dbReference type="OrthoDB" id="2363873at2759"/>
<keyword evidence="6" id="KW-1185">Reference proteome</keyword>
<dbReference type="EC" id="3.1.1.47" evidence="1"/>
<keyword evidence="4" id="KW-0443">Lipid metabolism</keyword>
<evidence type="ECO:0000256" key="2">
    <source>
        <dbReference type="ARBA" id="ARBA00022801"/>
    </source>
</evidence>
<protein>
    <recommendedName>
        <fullName evidence="1">1-alkyl-2-acetylglycerophosphocholine esterase</fullName>
        <ecNumber evidence="1">3.1.1.47</ecNumber>
    </recommendedName>
</protein>
<accession>A0A8K0KIU6</accession>
<reference evidence="5" key="1">
    <citation type="submission" date="2013-04" db="EMBL/GenBank/DDBJ databases">
        <authorList>
            <person name="Qu J."/>
            <person name="Murali S.C."/>
            <person name="Bandaranaike D."/>
            <person name="Bellair M."/>
            <person name="Blankenburg K."/>
            <person name="Chao H."/>
            <person name="Dinh H."/>
            <person name="Doddapaneni H."/>
            <person name="Downs B."/>
            <person name="Dugan-Rocha S."/>
            <person name="Elkadiri S."/>
            <person name="Gnanaolivu R.D."/>
            <person name="Hernandez B."/>
            <person name="Javaid M."/>
            <person name="Jayaseelan J.C."/>
            <person name="Lee S."/>
            <person name="Li M."/>
            <person name="Ming W."/>
            <person name="Munidasa M."/>
            <person name="Muniz J."/>
            <person name="Nguyen L."/>
            <person name="Ongeri F."/>
            <person name="Osuji N."/>
            <person name="Pu L.-L."/>
            <person name="Puazo M."/>
            <person name="Qu C."/>
            <person name="Quiroz J."/>
            <person name="Raj R."/>
            <person name="Weissenberger G."/>
            <person name="Xin Y."/>
            <person name="Zou X."/>
            <person name="Han Y."/>
            <person name="Richards S."/>
            <person name="Worley K."/>
            <person name="Muzny D."/>
            <person name="Gibbs R."/>
        </authorList>
    </citation>
    <scope>NUCLEOTIDE SEQUENCE</scope>
    <source>
        <strain evidence="5">Sampled in the wild</strain>
    </source>
</reference>
<sequence length="361" mass="40693">MKQAEVNMWDIWDKIMKPANIPVPEGPYATGGVDVMTDYSKDGIFMRIYYPCDLKPTASHNSENLRNVSQKGWIKWIPEYKYFEGCAKLMHIWKMLAWAGYALIAGINASIPVSWGSHFIPISKISDSNEVKKSKHPVVIVSHGMAGARFAHSALGMELASNGFVVASVEHRDGSASATYHFQSPKEREAGEKTWLPYKNVKFGNEEHYKARREQVEHRSLELIKVLDALEKINKGELGDLDNIVYKEYEGMEFSLSQMKGRLDFSHPSIIGYSFGGPSALLAIKKDPRFRKAIGLDVWMFPVKNEVKEIGEALTDSPSRDILFINSQTFHNSINLKALQTLLSTLKNKESKCKLSGYITI</sequence>
<dbReference type="GO" id="GO:0003847">
    <property type="term" value="F:1-alkyl-2-acetylglycerophosphocholine esterase activity"/>
    <property type="evidence" value="ECO:0007669"/>
    <property type="project" value="UniProtKB-EC"/>
</dbReference>
<dbReference type="GO" id="GO:0016042">
    <property type="term" value="P:lipid catabolic process"/>
    <property type="evidence" value="ECO:0007669"/>
    <property type="project" value="UniProtKB-KW"/>
</dbReference>
<dbReference type="Proteomes" id="UP000792457">
    <property type="component" value="Unassembled WGS sequence"/>
</dbReference>
<dbReference type="Gene3D" id="3.40.50.1820">
    <property type="entry name" value="alpha/beta hydrolase"/>
    <property type="match status" value="1"/>
</dbReference>
<reference evidence="5" key="2">
    <citation type="submission" date="2017-10" db="EMBL/GenBank/DDBJ databases">
        <title>Ladona fulva Genome sequencing and assembly.</title>
        <authorList>
            <person name="Murali S."/>
            <person name="Richards S."/>
            <person name="Bandaranaike D."/>
            <person name="Bellair M."/>
            <person name="Blankenburg K."/>
            <person name="Chao H."/>
            <person name="Dinh H."/>
            <person name="Doddapaneni H."/>
            <person name="Dugan-Rocha S."/>
            <person name="Elkadiri S."/>
            <person name="Gnanaolivu R."/>
            <person name="Hernandez B."/>
            <person name="Skinner E."/>
            <person name="Javaid M."/>
            <person name="Lee S."/>
            <person name="Li M."/>
            <person name="Ming W."/>
            <person name="Munidasa M."/>
            <person name="Muniz J."/>
            <person name="Nguyen L."/>
            <person name="Hughes D."/>
            <person name="Osuji N."/>
            <person name="Pu L.-L."/>
            <person name="Puazo M."/>
            <person name="Qu C."/>
            <person name="Quiroz J."/>
            <person name="Raj R."/>
            <person name="Weissenberger G."/>
            <person name="Xin Y."/>
            <person name="Zou X."/>
            <person name="Han Y."/>
            <person name="Worley K."/>
            <person name="Muzny D."/>
            <person name="Gibbs R."/>
        </authorList>
    </citation>
    <scope>NUCLEOTIDE SEQUENCE</scope>
    <source>
        <strain evidence="5">Sampled in the wild</strain>
    </source>
</reference>
<evidence type="ECO:0000313" key="6">
    <source>
        <dbReference type="Proteomes" id="UP000792457"/>
    </source>
</evidence>
<dbReference type="EMBL" id="KZ308688">
    <property type="protein sequence ID" value="KAG8233113.1"/>
    <property type="molecule type" value="Genomic_DNA"/>
</dbReference>
<feature type="non-terminal residue" evidence="5">
    <location>
        <position position="1"/>
    </location>
</feature>
<evidence type="ECO:0000256" key="4">
    <source>
        <dbReference type="ARBA" id="ARBA00023098"/>
    </source>
</evidence>